<feature type="transmembrane region" description="Helical" evidence="2">
    <location>
        <begin position="553"/>
        <end position="573"/>
    </location>
</feature>
<evidence type="ECO:0000256" key="3">
    <source>
        <dbReference type="SAM" id="SignalP"/>
    </source>
</evidence>
<dbReference type="Gene3D" id="3.60.10.10">
    <property type="entry name" value="Endonuclease/exonuclease/phosphatase"/>
    <property type="match status" value="1"/>
</dbReference>
<gene>
    <name evidence="5" type="ORF">ELQ94_16745</name>
</gene>
<evidence type="ECO:0000256" key="1">
    <source>
        <dbReference type="SAM" id="MobiDB-lite"/>
    </source>
</evidence>
<feature type="region of interest" description="Disordered" evidence="1">
    <location>
        <begin position="486"/>
        <end position="544"/>
    </location>
</feature>
<feature type="compositionally biased region" description="Pro residues" evidence="1">
    <location>
        <begin position="490"/>
        <end position="511"/>
    </location>
</feature>
<evidence type="ECO:0000313" key="6">
    <source>
        <dbReference type="Proteomes" id="UP000274909"/>
    </source>
</evidence>
<dbReference type="InterPro" id="IPR036691">
    <property type="entry name" value="Endo/exonu/phosph_ase_sf"/>
</dbReference>
<evidence type="ECO:0000259" key="4">
    <source>
        <dbReference type="Pfam" id="PF03372"/>
    </source>
</evidence>
<evidence type="ECO:0000313" key="5">
    <source>
        <dbReference type="EMBL" id="RUQ96896.1"/>
    </source>
</evidence>
<keyword evidence="6" id="KW-1185">Reference proteome</keyword>
<dbReference type="PROSITE" id="PS51318">
    <property type="entry name" value="TAT"/>
    <property type="match status" value="1"/>
</dbReference>
<organism evidence="5 6">
    <name type="scientific">Labedella endophytica</name>
    <dbReference type="NCBI Taxonomy" id="1523160"/>
    <lineage>
        <taxon>Bacteria</taxon>
        <taxon>Bacillati</taxon>
        <taxon>Actinomycetota</taxon>
        <taxon>Actinomycetes</taxon>
        <taxon>Micrococcales</taxon>
        <taxon>Microbacteriaceae</taxon>
        <taxon>Labedella</taxon>
    </lineage>
</organism>
<feature type="chain" id="PRO_5038423338" description="Endonuclease/exonuclease/phosphatase domain-containing protein" evidence="3">
    <location>
        <begin position="29"/>
        <end position="584"/>
    </location>
</feature>
<dbReference type="PANTHER" id="PTHR41349:SF1">
    <property type="entry name" value="PROTEIN CBG08683"/>
    <property type="match status" value="1"/>
</dbReference>
<sequence>MPLVPPRRRRRLLSALALAAVAAVAALAGGVLTPAAAVAAEPALAVSATTIEADATVTITFDAGDDVSATNWIGIYRDGETPGGPASLDWRYVPDATGAVEWGPTARDGWTTSSGAIDAGDYDVYLLHDDGYEVIAGPVDLAIEPTEAPEPEPSPSTSPKPAVDGVSELSVLTFNLWHGGTQIDDGTARIAEIIAESDADVVFTPEKGAITDELAALLGFDYVDATDTGVISRYPIVETATVGTDWTKAVIDVNGTETAVYGGHLEYRWYANYLPRGYGGEIHGDYPDGWDTWDQLDAPVTDVDLILQASNDSDRPEETALVVADAAAERAAGRLAVIGGDFNEPSGEDWTTATADMFDHNGTVIAWPALQVLLDAGFIDSYREKYPDPVTHPGITWSIENPAFDPLELTWTPEADERDRIDFVFFGPDERIALQDSVIVGPQGTIVDGEVVGPDSEDPIVTPAGVWPSDHKAVLSTFSVCAAGCAAAPQPAPSPEPTPDPTVPAPAPTDPPTGGGPAAPGDPGDGSGVDDESPTPDGGSSDDLAVTGAQNVVVGWGIALALLLAGIAAAIVARVRSHRRAPRD</sequence>
<dbReference type="GO" id="GO:0003824">
    <property type="term" value="F:catalytic activity"/>
    <property type="evidence" value="ECO:0007669"/>
    <property type="project" value="InterPro"/>
</dbReference>
<dbReference type="RefSeq" id="WP_127051525.1">
    <property type="nucleotide sequence ID" value="NZ_RZGZ01000007.1"/>
</dbReference>
<comment type="caution">
    <text evidence="5">The sequence shown here is derived from an EMBL/GenBank/DDBJ whole genome shotgun (WGS) entry which is preliminary data.</text>
</comment>
<keyword evidence="3" id="KW-0732">Signal</keyword>
<accession>A0A433JMT6</accession>
<feature type="compositionally biased region" description="Gly residues" evidence="1">
    <location>
        <begin position="513"/>
        <end position="527"/>
    </location>
</feature>
<dbReference type="EMBL" id="RZGZ01000007">
    <property type="protein sequence ID" value="RUQ96896.1"/>
    <property type="molecule type" value="Genomic_DNA"/>
</dbReference>
<dbReference type="Proteomes" id="UP000274909">
    <property type="component" value="Unassembled WGS sequence"/>
</dbReference>
<evidence type="ECO:0000256" key="2">
    <source>
        <dbReference type="SAM" id="Phobius"/>
    </source>
</evidence>
<protein>
    <recommendedName>
        <fullName evidence="4">Endonuclease/exonuclease/phosphatase domain-containing protein</fullName>
    </recommendedName>
</protein>
<keyword evidence="2" id="KW-0472">Membrane</keyword>
<dbReference type="AlphaFoldDB" id="A0A433JMT6"/>
<keyword evidence="2" id="KW-1133">Transmembrane helix</keyword>
<feature type="signal peptide" evidence="3">
    <location>
        <begin position="1"/>
        <end position="28"/>
    </location>
</feature>
<dbReference type="Pfam" id="PF03372">
    <property type="entry name" value="Exo_endo_phos"/>
    <property type="match status" value="1"/>
</dbReference>
<dbReference type="InterPro" id="IPR005135">
    <property type="entry name" value="Endo/exonuclease/phosphatase"/>
</dbReference>
<dbReference type="SUPFAM" id="SSF56219">
    <property type="entry name" value="DNase I-like"/>
    <property type="match status" value="1"/>
</dbReference>
<proteinExistence type="predicted"/>
<keyword evidence="2" id="KW-0812">Transmembrane</keyword>
<feature type="region of interest" description="Disordered" evidence="1">
    <location>
        <begin position="144"/>
        <end position="163"/>
    </location>
</feature>
<reference evidence="5 6" key="1">
    <citation type="submission" date="2018-12" db="EMBL/GenBank/DDBJ databases">
        <authorList>
            <person name="Li F."/>
        </authorList>
    </citation>
    <scope>NUCLEOTIDE SEQUENCE [LARGE SCALE GENOMIC DNA]</scope>
    <source>
        <strain evidence="5 6">EGI 6500705</strain>
    </source>
</reference>
<dbReference type="OrthoDB" id="9812856at2"/>
<dbReference type="PANTHER" id="PTHR41349">
    <property type="match status" value="1"/>
</dbReference>
<feature type="domain" description="Endonuclease/exonuclease/phosphatase" evidence="4">
    <location>
        <begin position="172"/>
        <end position="471"/>
    </location>
</feature>
<name>A0A433JMT6_9MICO</name>
<dbReference type="InterPro" id="IPR006311">
    <property type="entry name" value="TAT_signal"/>
</dbReference>